<dbReference type="PANTHER" id="PTHR10434">
    <property type="entry name" value="1-ACYL-SN-GLYCEROL-3-PHOSPHATE ACYLTRANSFERASE"/>
    <property type="match status" value="1"/>
</dbReference>
<reference evidence="5 6" key="1">
    <citation type="submission" date="2017-03" db="EMBL/GenBank/DDBJ databases">
        <authorList>
            <person name="Afonso C.L."/>
            <person name="Miller P.J."/>
            <person name="Scott M.A."/>
            <person name="Spackman E."/>
            <person name="Goraichik I."/>
            <person name="Dimitrov K.M."/>
            <person name="Suarez D.L."/>
            <person name="Swayne D.E."/>
        </authorList>
    </citation>
    <scope>NUCLEOTIDE SEQUENCE [LARGE SCALE GENOMIC DNA]</scope>
    <source>
        <strain evidence="5 6">CIP 102111</strain>
    </source>
</reference>
<organism evidence="5 6">
    <name type="scientific">Brevibacterium casei CIP 102111</name>
    <dbReference type="NCBI Taxonomy" id="1255625"/>
    <lineage>
        <taxon>Bacteria</taxon>
        <taxon>Bacillati</taxon>
        <taxon>Actinomycetota</taxon>
        <taxon>Actinomycetes</taxon>
        <taxon>Micrococcales</taxon>
        <taxon>Brevibacteriaceae</taxon>
        <taxon>Brevibacterium</taxon>
    </lineage>
</organism>
<gene>
    <name evidence="5" type="ORF">BC102111_00087</name>
</gene>
<evidence type="ECO:0000313" key="5">
    <source>
        <dbReference type="EMBL" id="SMX63091.1"/>
    </source>
</evidence>
<feature type="region of interest" description="Disordered" evidence="3">
    <location>
        <begin position="1"/>
        <end position="100"/>
    </location>
</feature>
<feature type="region of interest" description="Disordered" evidence="3">
    <location>
        <begin position="321"/>
        <end position="369"/>
    </location>
</feature>
<evidence type="ECO:0000313" key="6">
    <source>
        <dbReference type="Proteomes" id="UP000234333"/>
    </source>
</evidence>
<evidence type="ECO:0000256" key="1">
    <source>
        <dbReference type="ARBA" id="ARBA00022679"/>
    </source>
</evidence>
<dbReference type="Proteomes" id="UP000234333">
    <property type="component" value="Unassembled WGS sequence"/>
</dbReference>
<dbReference type="AlphaFoldDB" id="A0A2H1HJM9"/>
<evidence type="ECO:0000259" key="4">
    <source>
        <dbReference type="SMART" id="SM00563"/>
    </source>
</evidence>
<dbReference type="EMBL" id="FXZC01000001">
    <property type="protein sequence ID" value="SMX63091.1"/>
    <property type="molecule type" value="Genomic_DNA"/>
</dbReference>
<feature type="compositionally biased region" description="Basic and acidic residues" evidence="3">
    <location>
        <begin position="327"/>
        <end position="340"/>
    </location>
</feature>
<dbReference type="GO" id="GO:0006654">
    <property type="term" value="P:phosphatidic acid biosynthetic process"/>
    <property type="evidence" value="ECO:0007669"/>
    <property type="project" value="TreeGrafter"/>
</dbReference>
<sequence>MVPEREPHDRAYVGLRSHDVRHPRERLRPRVGHRTRDGENFLAEAASGSGVGSEPRAMRAERTPQGQSPAVVPAAAPTEVPTTPPSRDAAPPPPHAPSTAMYRSRARAALRFVLQRVLFRGLVRSTITPSARIDPEVRGLRGGFLVVANHTSHLDAPLIAQSLPRGQARLLAAGVAYDYFFTAWHKRMFVRLLFNAFPVYREGSHGSSETPRALLRSGVPVLLFPEGGRQQNGFVADFKVGAIKLAVDTGAPIVPTAVVGGSEAMPKGTSWPVPGRRPVRVIVGAPVVAQPGESLPALTARVQCRVEELFDAGADELGLARLTHRRVPGDESGRTDRAPQPDKQGAAEKQATADRPGTTDHTTDEGTRT</sequence>
<dbReference type="SMART" id="SM00563">
    <property type="entry name" value="PlsC"/>
    <property type="match status" value="1"/>
</dbReference>
<feature type="compositionally biased region" description="Basic and acidic residues" evidence="3">
    <location>
        <begin position="357"/>
        <end position="369"/>
    </location>
</feature>
<evidence type="ECO:0000256" key="3">
    <source>
        <dbReference type="SAM" id="MobiDB-lite"/>
    </source>
</evidence>
<dbReference type="InterPro" id="IPR002123">
    <property type="entry name" value="Plipid/glycerol_acylTrfase"/>
</dbReference>
<keyword evidence="1 5" id="KW-0808">Transferase</keyword>
<dbReference type="SUPFAM" id="SSF69593">
    <property type="entry name" value="Glycerol-3-phosphate (1)-acyltransferase"/>
    <property type="match status" value="1"/>
</dbReference>
<feature type="compositionally biased region" description="Low complexity" evidence="3">
    <location>
        <begin position="69"/>
        <end position="89"/>
    </location>
</feature>
<dbReference type="Pfam" id="PF01553">
    <property type="entry name" value="Acyltransferase"/>
    <property type="match status" value="1"/>
</dbReference>
<protein>
    <submittedName>
        <fullName evidence="5">1-acyl-sn-glycerol-3-phosphate acyltransferases</fullName>
    </submittedName>
</protein>
<feature type="compositionally biased region" description="Basic and acidic residues" evidence="3">
    <location>
        <begin position="1"/>
        <end position="39"/>
    </location>
</feature>
<accession>A0A2H1HJM9</accession>
<keyword evidence="2 5" id="KW-0012">Acyltransferase</keyword>
<proteinExistence type="predicted"/>
<dbReference type="PANTHER" id="PTHR10434:SF11">
    <property type="entry name" value="1-ACYL-SN-GLYCEROL-3-PHOSPHATE ACYLTRANSFERASE"/>
    <property type="match status" value="1"/>
</dbReference>
<feature type="domain" description="Phospholipid/glycerol acyltransferase" evidence="4">
    <location>
        <begin position="144"/>
        <end position="261"/>
    </location>
</feature>
<dbReference type="GO" id="GO:0003841">
    <property type="term" value="F:1-acylglycerol-3-phosphate O-acyltransferase activity"/>
    <property type="evidence" value="ECO:0007669"/>
    <property type="project" value="TreeGrafter"/>
</dbReference>
<evidence type="ECO:0000256" key="2">
    <source>
        <dbReference type="ARBA" id="ARBA00023315"/>
    </source>
</evidence>
<name>A0A2H1HJM9_9MICO</name>
<dbReference type="CDD" id="cd07989">
    <property type="entry name" value="LPLAT_AGPAT-like"/>
    <property type="match status" value="1"/>
</dbReference>